<keyword evidence="7 8" id="KW-0539">Nucleus</keyword>
<dbReference type="Gene3D" id="6.10.280.10">
    <property type="entry name" value="Mediator complex, subunit Med21"/>
    <property type="match status" value="1"/>
</dbReference>
<evidence type="ECO:0000256" key="4">
    <source>
        <dbReference type="ARBA" id="ARBA00023015"/>
    </source>
</evidence>
<accession>A0A2X0M8Q7</accession>
<dbReference type="SUPFAM" id="SSF140718">
    <property type="entry name" value="Mediator hinge subcomplex-like"/>
    <property type="match status" value="1"/>
</dbReference>
<comment type="subcellular location">
    <subcellularLocation>
        <location evidence="1 8">Nucleus</location>
    </subcellularLocation>
</comment>
<keyword evidence="6 8" id="KW-0804">Transcription</keyword>
<dbReference type="AlphaFoldDB" id="A0A2X0M8Q7"/>
<reference evidence="9 10" key="1">
    <citation type="submission" date="2016-11" db="EMBL/GenBank/DDBJ databases">
        <authorList>
            <person name="Jaros S."/>
            <person name="Januszkiewicz K."/>
            <person name="Wedrychowicz H."/>
        </authorList>
    </citation>
    <scope>NUCLEOTIDE SEQUENCE [LARGE SCALE GENOMIC DNA]</scope>
</reference>
<dbReference type="InterPro" id="IPR037212">
    <property type="entry name" value="Med7/Med21-like"/>
</dbReference>
<evidence type="ECO:0000313" key="9">
    <source>
        <dbReference type="EMBL" id="SGY67493.1"/>
    </source>
</evidence>
<evidence type="ECO:0000313" key="10">
    <source>
        <dbReference type="Proteomes" id="UP000249464"/>
    </source>
</evidence>
<evidence type="ECO:0000256" key="7">
    <source>
        <dbReference type="ARBA" id="ARBA00023242"/>
    </source>
</evidence>
<dbReference type="InterPro" id="IPR021384">
    <property type="entry name" value="Mediator_Med21"/>
</dbReference>
<proteinExistence type="inferred from homology"/>
<gene>
    <name evidence="9" type="primary">BQ5605_C004g02780</name>
    <name evidence="9" type="ORF">BQ5605_C004G02780</name>
</gene>
<comment type="subunit">
    <text evidence="8">Component of the Mediator complex.</text>
</comment>
<dbReference type="GO" id="GO:0006357">
    <property type="term" value="P:regulation of transcription by RNA polymerase II"/>
    <property type="evidence" value="ECO:0007669"/>
    <property type="project" value="TreeGrafter"/>
</dbReference>
<comment type="function">
    <text evidence="8">Component of the Mediator complex, a coactivator involved in the regulated transcription of nearly all RNA polymerase II-dependent genes. Mediator functions as a bridge to convey information from gene-specific regulatory proteins to the basal RNA polymerase II transcription machinery. Mediator is recruited to promoters by direct interactions with regulatory proteins and serves as a scaffold for the assembly of a functional preinitiation complex with RNA polymerase II and the general transcription factors.</text>
</comment>
<dbReference type="PANTHER" id="PTHR13381">
    <property type="entry name" value="RNA POLYMERASE II HOLOENZYME COMPONENT SRB7"/>
    <property type="match status" value="1"/>
</dbReference>
<keyword evidence="10" id="KW-1185">Reference proteome</keyword>
<dbReference type="PANTHER" id="PTHR13381:SF0">
    <property type="entry name" value="MEDIATOR OF RNA POLYMERASE II TRANSCRIPTION SUBUNIT 21"/>
    <property type="match status" value="1"/>
</dbReference>
<evidence type="ECO:0000256" key="6">
    <source>
        <dbReference type="ARBA" id="ARBA00023163"/>
    </source>
</evidence>
<dbReference type="STRING" id="796604.A0A2X0M8Q7"/>
<comment type="similarity">
    <text evidence="2 8">Belongs to the Mediator complex subunit 21 family.</text>
</comment>
<dbReference type="GO" id="GO:0016592">
    <property type="term" value="C:mediator complex"/>
    <property type="evidence" value="ECO:0007669"/>
    <property type="project" value="UniProtKB-UniRule"/>
</dbReference>
<evidence type="ECO:0000256" key="1">
    <source>
        <dbReference type="ARBA" id="ARBA00004123"/>
    </source>
</evidence>
<evidence type="ECO:0000256" key="8">
    <source>
        <dbReference type="RuleBase" id="RU366036"/>
    </source>
</evidence>
<evidence type="ECO:0000256" key="5">
    <source>
        <dbReference type="ARBA" id="ARBA00023159"/>
    </source>
</evidence>
<dbReference type="GO" id="GO:0003712">
    <property type="term" value="F:transcription coregulator activity"/>
    <property type="evidence" value="ECO:0007669"/>
    <property type="project" value="TreeGrafter"/>
</dbReference>
<keyword evidence="5 8" id="KW-0010">Activator</keyword>
<dbReference type="EMBL" id="FQNC01000046">
    <property type="protein sequence ID" value="SGY67493.1"/>
    <property type="molecule type" value="Genomic_DNA"/>
</dbReference>
<dbReference type="Pfam" id="PF11221">
    <property type="entry name" value="Med21"/>
    <property type="match status" value="1"/>
</dbReference>
<sequence length="162" mass="18175">MQDLPYDESSHMDRLTQAANSVDDLIKIMYSTLSYLTRKANFKPLDPKFPVTQTIPDLDPPHVFQENTNELVADFIRKAKQLEYLIAVLPSTTTLSDLSDPSGTNAQFDPEFEQLEKEIQQSNKEYLEALQLAETLHAQIQASLKAALETRAIPAPPESVVS</sequence>
<keyword evidence="4 8" id="KW-0805">Transcription regulation</keyword>
<name>A0A2X0M8Q7_9BASI</name>
<organism evidence="9 10">
    <name type="scientific">Microbotryum silenes-dioicae</name>
    <dbReference type="NCBI Taxonomy" id="796604"/>
    <lineage>
        <taxon>Eukaryota</taxon>
        <taxon>Fungi</taxon>
        <taxon>Dikarya</taxon>
        <taxon>Basidiomycota</taxon>
        <taxon>Pucciniomycotina</taxon>
        <taxon>Microbotryomycetes</taxon>
        <taxon>Microbotryales</taxon>
        <taxon>Microbotryaceae</taxon>
        <taxon>Microbotryum</taxon>
    </lineage>
</organism>
<evidence type="ECO:0000256" key="2">
    <source>
        <dbReference type="ARBA" id="ARBA00005770"/>
    </source>
</evidence>
<dbReference type="Proteomes" id="UP000249464">
    <property type="component" value="Unassembled WGS sequence"/>
</dbReference>
<protein>
    <recommendedName>
        <fullName evidence="3 8">Mediator of RNA polymerase II transcription subunit 21</fullName>
    </recommendedName>
</protein>
<evidence type="ECO:0000256" key="3">
    <source>
        <dbReference type="ARBA" id="ARBA00019691"/>
    </source>
</evidence>